<dbReference type="PANTHER" id="PTHR12460:SF39">
    <property type="entry name" value="CID DOMAIN-CONTAINING PROTEIN"/>
    <property type="match status" value="1"/>
</dbReference>
<feature type="compositionally biased region" description="Pro residues" evidence="1">
    <location>
        <begin position="501"/>
        <end position="520"/>
    </location>
</feature>
<feature type="compositionally biased region" description="Gly residues" evidence="1">
    <location>
        <begin position="732"/>
        <end position="758"/>
    </location>
</feature>
<dbReference type="PROSITE" id="PS51391">
    <property type="entry name" value="CID"/>
    <property type="match status" value="1"/>
</dbReference>
<dbReference type="GO" id="GO:0000993">
    <property type="term" value="F:RNA polymerase II complex binding"/>
    <property type="evidence" value="ECO:0007669"/>
    <property type="project" value="TreeGrafter"/>
</dbReference>
<feature type="region of interest" description="Disordered" evidence="1">
    <location>
        <begin position="306"/>
        <end position="337"/>
    </location>
</feature>
<evidence type="ECO:0000313" key="3">
    <source>
        <dbReference type="EMBL" id="GMR53187.1"/>
    </source>
</evidence>
<reference evidence="4" key="1">
    <citation type="submission" date="2022-10" db="EMBL/GenBank/DDBJ databases">
        <title>Genome assembly of Pristionchus species.</title>
        <authorList>
            <person name="Yoshida K."/>
            <person name="Sommer R.J."/>
        </authorList>
    </citation>
    <scope>NUCLEOTIDE SEQUENCE [LARGE SCALE GENOMIC DNA]</scope>
    <source>
        <strain evidence="4">RS5460</strain>
    </source>
</reference>
<feature type="compositionally biased region" description="Low complexity" evidence="1">
    <location>
        <begin position="451"/>
        <end position="470"/>
    </location>
</feature>
<feature type="compositionally biased region" description="Pro residues" evidence="1">
    <location>
        <begin position="418"/>
        <end position="450"/>
    </location>
</feature>
<feature type="domain" description="CID" evidence="2">
    <location>
        <begin position="1"/>
        <end position="132"/>
    </location>
</feature>
<keyword evidence="4" id="KW-1185">Reference proteome</keyword>
<feature type="region of interest" description="Disordered" evidence="1">
    <location>
        <begin position="363"/>
        <end position="393"/>
    </location>
</feature>
<sequence length="758" mass="80794">MGLLSAELVTKRLQSANGSQDGIEAISTWILHHADSIRLIADCWLNLFRTEAEERRVVLFYVMNDVVQRAKKKHVDVVCSSFEQPASAAVSLARFSEKLRSVMSRCLKLIAQCKAFSATGIDKMNRIIADPNGDNDDGNYEIDVVDLARKIEAFMKSVVSINKGYDVIKRAPQDFEEQIQTRMKDRKEGAVLVKEARASILRLEKFEEAVANNNKRLYEFVDAIETAKRLFNMQLRDVAVVEDAYVKFGQGVREVQEEVEEMVRTGVYPAGSPPRDAPSPSADDDVFAGGVEQVLNKMRPHDVTDEADMEVDDDEPPPQQWAKKPSAAPSTGVVGPRPSLVDRVNALAATMPSLASHMGIDPRARAPVLPSSSSDASSAPPPSKKPSSDSSSLHEVFARAAATIPAVQQAKSATAFPSAPPAAAPAPAAAPPPFSIPPPHFAPNIPPPSPAAVAQYFMQQQQQQQQQPPQHQHHHQQPQSGSVQQQGAHVVVPLSVHTMPPSLPSVPPPISPYSAPPPGYPGVAATVHPIPQYQSMQPPPTQQQQQNLSHFSPPAATSYSMGYGGSAGGYQQPPPATTPGGVQQPKKKYSTMPEYGRSNSNPGGGMSTGGQSGYGYQMNNTQATPGSSSSSTAAAGGTPYTPTAPGLLGRRGSEGGTGYGRGGGQYGGYGNRQEEHAPDAYQPQQRQGSYNGHHDSDYRQQQQYTPRGGGAGGRGYGRGNQGGGFGRFQRGGPRGRGGFGGQQNYGGGGGGGYSNQGY</sequence>
<dbReference type="AlphaFoldDB" id="A0AAN5I5J0"/>
<dbReference type="InterPro" id="IPR006569">
    <property type="entry name" value="CID_dom"/>
</dbReference>
<dbReference type="PANTHER" id="PTHR12460">
    <property type="entry name" value="CYCLIN-DEPENDENT KINASE INHIBITOR-RELATED PROTEIN"/>
    <property type="match status" value="1"/>
</dbReference>
<dbReference type="InterPro" id="IPR008942">
    <property type="entry name" value="ENTH_VHS"/>
</dbReference>
<dbReference type="SMART" id="SM00582">
    <property type="entry name" value="RPR"/>
    <property type="match status" value="1"/>
</dbReference>
<gene>
    <name evidence="3" type="ORF">PMAYCL1PPCAC_23382</name>
</gene>
<dbReference type="EMBL" id="BTRK01000005">
    <property type="protein sequence ID" value="GMR53187.1"/>
    <property type="molecule type" value="Genomic_DNA"/>
</dbReference>
<dbReference type="GO" id="GO:0031124">
    <property type="term" value="P:mRNA 3'-end processing"/>
    <property type="evidence" value="ECO:0007669"/>
    <property type="project" value="TreeGrafter"/>
</dbReference>
<feature type="compositionally biased region" description="Gly residues" evidence="1">
    <location>
        <begin position="602"/>
        <end position="613"/>
    </location>
</feature>
<dbReference type="Pfam" id="PF04818">
    <property type="entry name" value="CID"/>
    <property type="match status" value="1"/>
</dbReference>
<evidence type="ECO:0000259" key="2">
    <source>
        <dbReference type="PROSITE" id="PS51391"/>
    </source>
</evidence>
<feature type="region of interest" description="Disordered" evidence="1">
    <location>
        <begin position="416"/>
        <end position="758"/>
    </location>
</feature>
<organism evidence="3 4">
    <name type="scientific">Pristionchus mayeri</name>
    <dbReference type="NCBI Taxonomy" id="1317129"/>
    <lineage>
        <taxon>Eukaryota</taxon>
        <taxon>Metazoa</taxon>
        <taxon>Ecdysozoa</taxon>
        <taxon>Nematoda</taxon>
        <taxon>Chromadorea</taxon>
        <taxon>Rhabditida</taxon>
        <taxon>Rhabditina</taxon>
        <taxon>Diplogasteromorpha</taxon>
        <taxon>Diplogasteroidea</taxon>
        <taxon>Neodiplogasteridae</taxon>
        <taxon>Pristionchus</taxon>
    </lineage>
</organism>
<feature type="compositionally biased region" description="Low complexity" evidence="1">
    <location>
        <begin position="531"/>
        <end position="546"/>
    </location>
</feature>
<feature type="compositionally biased region" description="Gly residues" evidence="1">
    <location>
        <begin position="707"/>
        <end position="726"/>
    </location>
</feature>
<feature type="compositionally biased region" description="Low complexity" evidence="1">
    <location>
        <begin position="477"/>
        <end position="487"/>
    </location>
</feature>
<feature type="compositionally biased region" description="Low complexity" evidence="1">
    <location>
        <begin position="614"/>
        <end position="650"/>
    </location>
</feature>
<feature type="compositionally biased region" description="Acidic residues" evidence="1">
    <location>
        <begin position="306"/>
        <end position="316"/>
    </location>
</feature>
<accession>A0AAN5I5J0</accession>
<feature type="compositionally biased region" description="Gly residues" evidence="1">
    <location>
        <begin position="654"/>
        <end position="670"/>
    </location>
</feature>
<dbReference type="Proteomes" id="UP001328107">
    <property type="component" value="Unassembled WGS sequence"/>
</dbReference>
<protein>
    <recommendedName>
        <fullName evidence="2">CID domain-containing protein</fullName>
    </recommendedName>
</protein>
<dbReference type="Gene3D" id="1.25.40.90">
    <property type="match status" value="1"/>
</dbReference>
<name>A0AAN5I5J0_9BILA</name>
<comment type="caution">
    <text evidence="3">The sequence shown here is derived from an EMBL/GenBank/DDBJ whole genome shotgun (WGS) entry which is preliminary data.</text>
</comment>
<evidence type="ECO:0000256" key="1">
    <source>
        <dbReference type="SAM" id="MobiDB-lite"/>
    </source>
</evidence>
<proteinExistence type="predicted"/>
<evidence type="ECO:0000313" key="4">
    <source>
        <dbReference type="Proteomes" id="UP001328107"/>
    </source>
</evidence>